<evidence type="ECO:0000256" key="1">
    <source>
        <dbReference type="ARBA" id="ARBA00004613"/>
    </source>
</evidence>
<dbReference type="PANTHER" id="PTHR40088">
    <property type="entry name" value="PECTATE LYASE (EUROFUNG)"/>
    <property type="match status" value="1"/>
</dbReference>
<dbReference type="AlphaFoldDB" id="A0A4Q2UT51"/>
<proteinExistence type="predicted"/>
<feature type="region of interest" description="Disordered" evidence="4">
    <location>
        <begin position="422"/>
        <end position="454"/>
    </location>
</feature>
<dbReference type="EMBL" id="SBLB01000001">
    <property type="protein sequence ID" value="RYC70975.1"/>
    <property type="molecule type" value="Genomic_DNA"/>
</dbReference>
<dbReference type="GO" id="GO:0016837">
    <property type="term" value="F:carbon-oxygen lyase activity, acting on polysaccharides"/>
    <property type="evidence" value="ECO:0007669"/>
    <property type="project" value="TreeGrafter"/>
</dbReference>
<organism evidence="6 7">
    <name type="scientific">Spirosoma sordidisoli</name>
    <dbReference type="NCBI Taxonomy" id="2502893"/>
    <lineage>
        <taxon>Bacteria</taxon>
        <taxon>Pseudomonadati</taxon>
        <taxon>Bacteroidota</taxon>
        <taxon>Cytophagia</taxon>
        <taxon>Cytophagales</taxon>
        <taxon>Cytophagaceae</taxon>
        <taxon>Spirosoma</taxon>
    </lineage>
</organism>
<keyword evidence="7" id="KW-1185">Reference proteome</keyword>
<protein>
    <submittedName>
        <fullName evidence="6">Uncharacterized protein</fullName>
    </submittedName>
</protein>
<evidence type="ECO:0000313" key="6">
    <source>
        <dbReference type="EMBL" id="RYC70975.1"/>
    </source>
</evidence>
<reference evidence="6 7" key="1">
    <citation type="submission" date="2019-01" db="EMBL/GenBank/DDBJ databases">
        <title>Spirosoma flava sp. nov., a propanil-degrading bacterium isolated from herbicide-contaminated soil.</title>
        <authorList>
            <person name="Zhang L."/>
            <person name="Jiang J.-D."/>
        </authorList>
    </citation>
    <scope>NUCLEOTIDE SEQUENCE [LARGE SCALE GENOMIC DNA]</scope>
    <source>
        <strain evidence="6 7">TY50</strain>
    </source>
</reference>
<dbReference type="InterPro" id="IPR059226">
    <property type="entry name" value="Choice_anch_Q_dom"/>
</dbReference>
<evidence type="ECO:0000256" key="2">
    <source>
        <dbReference type="ARBA" id="ARBA00022525"/>
    </source>
</evidence>
<dbReference type="NCBIfam" id="NF041518">
    <property type="entry name" value="choice_anch_Q"/>
    <property type="match status" value="1"/>
</dbReference>
<gene>
    <name evidence="6" type="ORF">EQG79_02160</name>
</gene>
<accession>A0A4Q2UT51</accession>
<keyword evidence="2" id="KW-0964">Secreted</keyword>
<dbReference type="InterPro" id="IPR052052">
    <property type="entry name" value="Polysaccharide_Lyase_9"/>
</dbReference>
<dbReference type="GO" id="GO:0005576">
    <property type="term" value="C:extracellular region"/>
    <property type="evidence" value="ECO:0007669"/>
    <property type="project" value="UniProtKB-SubCell"/>
</dbReference>
<dbReference type="InterPro" id="IPR011050">
    <property type="entry name" value="Pectin_lyase_fold/virulence"/>
</dbReference>
<name>A0A4Q2UT51_9BACT</name>
<dbReference type="PANTHER" id="PTHR40088:SF2">
    <property type="entry name" value="SECRETED SUGAR HYDROLASE"/>
    <property type="match status" value="1"/>
</dbReference>
<dbReference type="InterPro" id="IPR012334">
    <property type="entry name" value="Pectin_lyas_fold"/>
</dbReference>
<sequence length="454" mass="49216">MNQLLLLVLLLTTPFVSAQTWYVSGTGNDANDGKSEKTAFRSLQKAAGLVEPGDVVLIGNGIYTNTDTGNGSAVLNITRSGKPGAWITWKARPGHQPDIRPVGWCGIQVSGSYHILDGLSVTGRNDSIVLLKAQEDAKKPKPDPGFNTNGIFFNGRNNPPGSKPHHLIIRNCTVGKCPGGGIVGIEMDYLTVEDCTVFDNAWFMRYGGSGITTLNNWAFDDAPGYHIVIQRNRVWNNKTLVPWERINKLSDGNGILLDVTDQNTANGATNPNADAVVKPASQTVTQPAPDPKPARPEWKGRALIANNLSAYNGGSGIHTFRTRHVDIINNTTYHNGGIVGYQELFPNRSDDVVILNNIIVPRPGGQVTSNNRNTNIRWDYNLYPTAQTIFTGPNDRVGDPRFIDPRPDLLTGNFRLAKGSPALHSGSADVPLPTDLLKKARPAGSGRDRGAFEQ</sequence>
<evidence type="ECO:0000256" key="3">
    <source>
        <dbReference type="ARBA" id="ARBA00022729"/>
    </source>
</evidence>
<comment type="caution">
    <text evidence="6">The sequence shown here is derived from an EMBL/GenBank/DDBJ whole genome shotgun (WGS) entry which is preliminary data.</text>
</comment>
<comment type="subcellular location">
    <subcellularLocation>
        <location evidence="1">Secreted</location>
    </subcellularLocation>
</comment>
<evidence type="ECO:0000256" key="5">
    <source>
        <dbReference type="SAM" id="SignalP"/>
    </source>
</evidence>
<evidence type="ECO:0000256" key="4">
    <source>
        <dbReference type="SAM" id="MobiDB-lite"/>
    </source>
</evidence>
<dbReference type="RefSeq" id="WP_077923108.1">
    <property type="nucleotide sequence ID" value="NZ_SBLB01000001.1"/>
</dbReference>
<dbReference type="Proteomes" id="UP000290407">
    <property type="component" value="Unassembled WGS sequence"/>
</dbReference>
<keyword evidence="3 5" id="KW-0732">Signal</keyword>
<dbReference type="Gene3D" id="2.160.20.10">
    <property type="entry name" value="Single-stranded right-handed beta-helix, Pectin lyase-like"/>
    <property type="match status" value="1"/>
</dbReference>
<dbReference type="SUPFAM" id="SSF51126">
    <property type="entry name" value="Pectin lyase-like"/>
    <property type="match status" value="1"/>
</dbReference>
<feature type="signal peptide" evidence="5">
    <location>
        <begin position="1"/>
        <end position="18"/>
    </location>
</feature>
<evidence type="ECO:0000313" key="7">
    <source>
        <dbReference type="Proteomes" id="UP000290407"/>
    </source>
</evidence>
<feature type="chain" id="PRO_5020378336" evidence="5">
    <location>
        <begin position="19"/>
        <end position="454"/>
    </location>
</feature>